<protein>
    <submittedName>
        <fullName evidence="1">Uncharacterized protein</fullName>
    </submittedName>
</protein>
<gene>
    <name evidence="1" type="ORF">RchiOBHm_Chr6g0267841</name>
</gene>
<dbReference type="EMBL" id="PDCK01000044">
    <property type="protein sequence ID" value="PRQ24024.1"/>
    <property type="molecule type" value="Genomic_DNA"/>
</dbReference>
<proteinExistence type="predicted"/>
<dbReference type="Proteomes" id="UP000238479">
    <property type="component" value="Chromosome 6"/>
</dbReference>
<comment type="caution">
    <text evidence="1">The sequence shown here is derived from an EMBL/GenBank/DDBJ whole genome shotgun (WGS) entry which is preliminary data.</text>
</comment>
<evidence type="ECO:0000313" key="2">
    <source>
        <dbReference type="Proteomes" id="UP000238479"/>
    </source>
</evidence>
<name>A0A2P6PQ25_ROSCH</name>
<dbReference type="Gramene" id="PRQ24024">
    <property type="protein sequence ID" value="PRQ24024"/>
    <property type="gene ID" value="RchiOBHm_Chr6g0267841"/>
</dbReference>
<reference evidence="1 2" key="1">
    <citation type="journal article" date="2018" name="Nat. Genet.">
        <title>The Rosa genome provides new insights in the design of modern roses.</title>
        <authorList>
            <person name="Bendahmane M."/>
        </authorList>
    </citation>
    <scope>NUCLEOTIDE SEQUENCE [LARGE SCALE GENOMIC DNA]</scope>
    <source>
        <strain evidence="2">cv. Old Blush</strain>
    </source>
</reference>
<keyword evidence="2" id="KW-1185">Reference proteome</keyword>
<sequence length="49" mass="5751">MGSFRNMNKLGLVLELYYSSLLDMAASCRDSNVDELFRNIIYFHFTRTP</sequence>
<organism evidence="1 2">
    <name type="scientific">Rosa chinensis</name>
    <name type="common">China rose</name>
    <dbReference type="NCBI Taxonomy" id="74649"/>
    <lineage>
        <taxon>Eukaryota</taxon>
        <taxon>Viridiplantae</taxon>
        <taxon>Streptophyta</taxon>
        <taxon>Embryophyta</taxon>
        <taxon>Tracheophyta</taxon>
        <taxon>Spermatophyta</taxon>
        <taxon>Magnoliopsida</taxon>
        <taxon>eudicotyledons</taxon>
        <taxon>Gunneridae</taxon>
        <taxon>Pentapetalae</taxon>
        <taxon>rosids</taxon>
        <taxon>fabids</taxon>
        <taxon>Rosales</taxon>
        <taxon>Rosaceae</taxon>
        <taxon>Rosoideae</taxon>
        <taxon>Rosoideae incertae sedis</taxon>
        <taxon>Rosa</taxon>
    </lineage>
</organism>
<accession>A0A2P6PQ25</accession>
<evidence type="ECO:0000313" key="1">
    <source>
        <dbReference type="EMBL" id="PRQ24024.1"/>
    </source>
</evidence>
<dbReference type="AlphaFoldDB" id="A0A2P6PQ25"/>